<dbReference type="RefSeq" id="WP_107341877.1">
    <property type="nucleotide sequence ID" value="NZ_JABRWL010000005.1"/>
</dbReference>
<name>A0AA44IXX5_9HYPH</name>
<dbReference type="InterPro" id="IPR020019">
    <property type="entry name" value="AcTrfase_PglD-like"/>
</dbReference>
<dbReference type="InterPro" id="IPR050179">
    <property type="entry name" value="Trans_hexapeptide_repeat"/>
</dbReference>
<comment type="caution">
    <text evidence="4">The sequence shown here is derived from an EMBL/GenBank/DDBJ whole genome shotgun (WGS) entry which is preliminary data.</text>
</comment>
<accession>A0AA44IXX5</accession>
<dbReference type="NCBIfam" id="TIGR03570">
    <property type="entry name" value="NeuD_NnaD"/>
    <property type="match status" value="1"/>
</dbReference>
<feature type="binding site" evidence="3">
    <location>
        <position position="75"/>
    </location>
    <ligand>
        <name>substrate</name>
    </ligand>
</feature>
<dbReference type="CDD" id="cd03360">
    <property type="entry name" value="LbH_AT_putative"/>
    <property type="match status" value="1"/>
</dbReference>
<proteinExistence type="inferred from homology"/>
<keyword evidence="5" id="KW-1185">Reference proteome</keyword>
<organism evidence="4 5">
    <name type="scientific">Agrobacterium pusense</name>
    <dbReference type="NCBI Taxonomy" id="648995"/>
    <lineage>
        <taxon>Bacteria</taxon>
        <taxon>Pseudomonadati</taxon>
        <taxon>Pseudomonadota</taxon>
        <taxon>Alphaproteobacteria</taxon>
        <taxon>Hyphomicrobiales</taxon>
        <taxon>Rhizobiaceae</taxon>
        <taxon>Rhizobium/Agrobacterium group</taxon>
        <taxon>Agrobacterium</taxon>
    </lineage>
</organism>
<dbReference type="Gene3D" id="3.40.50.20">
    <property type="match status" value="1"/>
</dbReference>
<dbReference type="EMBL" id="JABRWM010000006">
    <property type="protein sequence ID" value="NRF18729.1"/>
    <property type="molecule type" value="Genomic_DNA"/>
</dbReference>
<dbReference type="AlphaFoldDB" id="A0AA44IXX5"/>
<evidence type="ECO:0000313" key="5">
    <source>
        <dbReference type="Proteomes" id="UP001155820"/>
    </source>
</evidence>
<evidence type="ECO:0000256" key="1">
    <source>
        <dbReference type="ARBA" id="ARBA00007274"/>
    </source>
</evidence>
<dbReference type="PANTHER" id="PTHR43300:SF7">
    <property type="entry name" value="UDP-N-ACETYLBACILLOSAMINE N-ACETYLTRANSFERASE"/>
    <property type="match status" value="1"/>
</dbReference>
<gene>
    <name evidence="4" type="ORF">FOB26_06455</name>
</gene>
<dbReference type="Proteomes" id="UP001155820">
    <property type="component" value="Unassembled WGS sequence"/>
</dbReference>
<protein>
    <submittedName>
        <fullName evidence="4">Acetyltransferase</fullName>
    </submittedName>
</protein>
<dbReference type="PANTHER" id="PTHR43300">
    <property type="entry name" value="ACETYLTRANSFERASE"/>
    <property type="match status" value="1"/>
</dbReference>
<comment type="similarity">
    <text evidence="1">Belongs to the transferase hexapeptide repeat family.</text>
</comment>
<reference evidence="4" key="1">
    <citation type="submission" date="2019-07" db="EMBL/GenBank/DDBJ databases">
        <title>FDA dAtabase for Regulatory Grade micrObial Sequences (FDA-ARGOS): Supporting development and validation of Infectious Disease Dx tests.</title>
        <authorList>
            <person name="Bachman M."/>
            <person name="Young C."/>
            <person name="Tallon L."/>
            <person name="Sadzewicz L."/>
            <person name="Vavikolanu K."/>
            <person name="Mehta A."/>
            <person name="Aluvathingal J."/>
            <person name="Nadendla S."/>
            <person name="Nandy P."/>
            <person name="Geyer C."/>
            <person name="Yan Y."/>
            <person name="Sichtig H."/>
        </authorList>
    </citation>
    <scope>NUCLEOTIDE SEQUENCE</scope>
    <source>
        <strain evidence="4">FDAARGOS_618</strain>
    </source>
</reference>
<evidence type="ECO:0000256" key="2">
    <source>
        <dbReference type="PIRSR" id="PIRSR620019-1"/>
    </source>
</evidence>
<feature type="active site" description="Proton acceptor" evidence="2">
    <location>
        <position position="142"/>
    </location>
</feature>
<feature type="site" description="Increases basicity of active site His" evidence="2">
    <location>
        <position position="143"/>
    </location>
</feature>
<dbReference type="Gene3D" id="2.160.10.10">
    <property type="entry name" value="Hexapeptide repeat proteins"/>
    <property type="match status" value="1"/>
</dbReference>
<dbReference type="SUPFAM" id="SSF51161">
    <property type="entry name" value="Trimeric LpxA-like enzymes"/>
    <property type="match status" value="1"/>
</dbReference>
<sequence length="223" mass="23857">MNTRPLVGIFGAGGLGRELMPLAKTQCRRQFQQGFDVCFVEIDPKHDEINGARLVLEQDFFLSESADKYFVAAVGDPTVRKLIAERCTDRNVTPLEIITESTKFSEHSSIGAGAVIAEYTVITTNTVIGSFFYANSFCYVAHDCKIGDFVTFAAGVRCNGNVWIGNGAYIGAGAVIRDGSPSNPLTIGDGAIVGMGAVVTKSVPAFETVVGNPARPISKKIRL</sequence>
<dbReference type="InterPro" id="IPR011004">
    <property type="entry name" value="Trimer_LpxA-like_sf"/>
</dbReference>
<evidence type="ECO:0000313" key="4">
    <source>
        <dbReference type="EMBL" id="NRF18729.1"/>
    </source>
</evidence>
<evidence type="ECO:0000256" key="3">
    <source>
        <dbReference type="PIRSR" id="PIRSR620019-2"/>
    </source>
</evidence>